<dbReference type="RefSeq" id="WP_061606853.1">
    <property type="nucleotide sequence ID" value="NZ_JEMA01000320.1"/>
</dbReference>
<feature type="domain" description="Glycoside hydrolase family 2 immunoglobulin-like beta-sandwich" evidence="4">
    <location>
        <begin position="203"/>
        <end position="309"/>
    </location>
</feature>
<dbReference type="Pfam" id="PF02836">
    <property type="entry name" value="Glyco_hydro_2_C"/>
    <property type="match status" value="1"/>
</dbReference>
<dbReference type="InterPro" id="IPR017853">
    <property type="entry name" value="GH"/>
</dbReference>
<comment type="similarity">
    <text evidence="1">Belongs to the glycosyl hydrolase 2 family.</text>
</comment>
<feature type="domain" description="Beta-mannosidase-like galactose-binding" evidence="6">
    <location>
        <begin position="90"/>
        <end position="160"/>
    </location>
</feature>
<dbReference type="PANTHER" id="PTHR42732:SF3">
    <property type="entry name" value="HYDROLASE"/>
    <property type="match status" value="1"/>
</dbReference>
<reference evidence="7 8" key="1">
    <citation type="submission" date="2014-02" db="EMBL/GenBank/DDBJ databases">
        <title>The small core and large imbalanced accessory genome model reveals a collaborative survival strategy of Sorangium cellulosum strains in nature.</title>
        <authorList>
            <person name="Han K."/>
            <person name="Peng R."/>
            <person name="Blom J."/>
            <person name="Li Y.-Z."/>
        </authorList>
    </citation>
    <scope>NUCLEOTIDE SEQUENCE [LARGE SCALE GENOMIC DNA]</scope>
    <source>
        <strain evidence="7 8">So0008-312</strain>
    </source>
</reference>
<dbReference type="Gene3D" id="2.60.120.260">
    <property type="entry name" value="Galactose-binding domain-like"/>
    <property type="match status" value="1"/>
</dbReference>
<dbReference type="SUPFAM" id="SSF51445">
    <property type="entry name" value="(Trans)glycosidases"/>
    <property type="match status" value="1"/>
</dbReference>
<dbReference type="SUPFAM" id="SSF49785">
    <property type="entry name" value="Galactose-binding domain-like"/>
    <property type="match status" value="1"/>
</dbReference>
<evidence type="ECO:0000256" key="1">
    <source>
        <dbReference type="ARBA" id="ARBA00007401"/>
    </source>
</evidence>
<feature type="region of interest" description="Disordered" evidence="3">
    <location>
        <begin position="1"/>
        <end position="31"/>
    </location>
</feature>
<evidence type="ECO:0000313" key="7">
    <source>
        <dbReference type="EMBL" id="KYF71652.1"/>
    </source>
</evidence>
<evidence type="ECO:0000313" key="8">
    <source>
        <dbReference type="Proteomes" id="UP000075260"/>
    </source>
</evidence>
<protein>
    <submittedName>
        <fullName evidence="7">Glycoside hydrolase</fullName>
    </submittedName>
</protein>
<dbReference type="Pfam" id="PF00703">
    <property type="entry name" value="Glyco_hydro_2"/>
    <property type="match status" value="1"/>
</dbReference>
<dbReference type="Pfam" id="PF22666">
    <property type="entry name" value="Glyco_hydro_2_N2"/>
    <property type="match status" value="1"/>
</dbReference>
<dbReference type="AlphaFoldDB" id="A0A150QUZ5"/>
<evidence type="ECO:0000259" key="5">
    <source>
        <dbReference type="Pfam" id="PF02836"/>
    </source>
</evidence>
<keyword evidence="2 7" id="KW-0378">Hydrolase</keyword>
<dbReference type="InterPro" id="IPR051913">
    <property type="entry name" value="GH2_Domain-Containing"/>
</dbReference>
<dbReference type="GO" id="GO:0004553">
    <property type="term" value="F:hydrolase activity, hydrolyzing O-glycosyl compounds"/>
    <property type="evidence" value="ECO:0007669"/>
    <property type="project" value="InterPro"/>
</dbReference>
<dbReference type="InterPro" id="IPR054593">
    <property type="entry name" value="Beta-mannosidase-like_N2"/>
</dbReference>
<organism evidence="7 8">
    <name type="scientific">Sorangium cellulosum</name>
    <name type="common">Polyangium cellulosum</name>
    <dbReference type="NCBI Taxonomy" id="56"/>
    <lineage>
        <taxon>Bacteria</taxon>
        <taxon>Pseudomonadati</taxon>
        <taxon>Myxococcota</taxon>
        <taxon>Polyangia</taxon>
        <taxon>Polyangiales</taxon>
        <taxon>Polyangiaceae</taxon>
        <taxon>Sorangium</taxon>
    </lineage>
</organism>
<sequence>MPRQHLAQIGIPGSAPPPADSTDIGGGARGYPRPLLRRGDWISLNGTWEFALDPRADWCSPADARFDRTIEVPFAPETPRSGVGETGFYKACWYRRQVDVPEIEPSERLILHFGAVDYVARVWLDGSFAGEHEGGYTPFSLDITELARGRKSVSIVVQAHDDPSDLAKPRGKQDWKLEPHSIWYPRTTGIWQTVWIERVPKMHVEYLRWTPNLERWEIAVEVRVANAPVEGARVGVRLRVGDVTIANDQYTVVAGEVHRRITLSDPGIDDFRNELLWCPERPTLIDADIVLYDQSGTTIDRVKSYTALRSVAVRGDRFLLNGRAYVLRMVLDQGYWNETGITAPDDEALRRDVEITKQMGFNGARKHQKIEDPRYLYWADRLGLLVWEEMPSAYRHTRKSIDRLARQWLEAIRRDISHPCIIAWVPFNESWGVPNLPDNPNERHYVQALYHLTRSMDYTRPVIGNDGWESVATDIIGIHDYDPSPERIARRYFAHDVVPKLLKRERPGGRALVLDPSVNHETAIVLSEFGGIAVAPTSGGENGGTWGYSACRTSDEFAERYTKLMKVINSLELLAGFCYTQFADTYQEANGLLYADRTPKFPLHQMAAATQGMPFVGPNETPSTLSDGGMADMPALADMPGLVDMGAQR</sequence>
<dbReference type="InterPro" id="IPR036156">
    <property type="entry name" value="Beta-gal/glucu_dom_sf"/>
</dbReference>
<accession>A0A150QUZ5</accession>
<dbReference type="InterPro" id="IPR006103">
    <property type="entry name" value="Glyco_hydro_2_cat"/>
</dbReference>
<dbReference type="OrthoDB" id="9758603at2"/>
<dbReference type="Proteomes" id="UP000075260">
    <property type="component" value="Unassembled WGS sequence"/>
</dbReference>
<dbReference type="PANTHER" id="PTHR42732">
    <property type="entry name" value="BETA-GALACTOSIDASE"/>
    <property type="match status" value="1"/>
</dbReference>
<dbReference type="InterPro" id="IPR006102">
    <property type="entry name" value="Ig-like_GH2"/>
</dbReference>
<evidence type="ECO:0000259" key="4">
    <source>
        <dbReference type="Pfam" id="PF00703"/>
    </source>
</evidence>
<gene>
    <name evidence="7" type="ORF">BE15_34010</name>
</gene>
<feature type="domain" description="Glycoside hydrolase family 2 catalytic" evidence="5">
    <location>
        <begin position="311"/>
        <end position="532"/>
    </location>
</feature>
<dbReference type="Gene3D" id="3.20.20.80">
    <property type="entry name" value="Glycosidases"/>
    <property type="match status" value="1"/>
</dbReference>
<evidence type="ECO:0000256" key="3">
    <source>
        <dbReference type="SAM" id="MobiDB-lite"/>
    </source>
</evidence>
<evidence type="ECO:0000259" key="6">
    <source>
        <dbReference type="Pfam" id="PF22666"/>
    </source>
</evidence>
<comment type="caution">
    <text evidence="7">The sequence shown here is derived from an EMBL/GenBank/DDBJ whole genome shotgun (WGS) entry which is preliminary data.</text>
</comment>
<dbReference type="EMBL" id="JEMA01000320">
    <property type="protein sequence ID" value="KYF71652.1"/>
    <property type="molecule type" value="Genomic_DNA"/>
</dbReference>
<dbReference type="GO" id="GO:0005975">
    <property type="term" value="P:carbohydrate metabolic process"/>
    <property type="evidence" value="ECO:0007669"/>
    <property type="project" value="InterPro"/>
</dbReference>
<dbReference type="SUPFAM" id="SSF49303">
    <property type="entry name" value="beta-Galactosidase/glucuronidase domain"/>
    <property type="match status" value="1"/>
</dbReference>
<proteinExistence type="inferred from homology"/>
<dbReference type="InterPro" id="IPR008979">
    <property type="entry name" value="Galactose-bd-like_sf"/>
</dbReference>
<name>A0A150QUZ5_SORCE</name>
<evidence type="ECO:0000256" key="2">
    <source>
        <dbReference type="ARBA" id="ARBA00022801"/>
    </source>
</evidence>